<dbReference type="Pfam" id="PF25597">
    <property type="entry name" value="SH3_retrovirus"/>
    <property type="match status" value="1"/>
</dbReference>
<proteinExistence type="predicted"/>
<protein>
    <recommendedName>
        <fullName evidence="2">Integrase catalytic domain-containing protein</fullName>
    </recommendedName>
</protein>
<dbReference type="InterPro" id="IPR039537">
    <property type="entry name" value="Retrotran_Ty1/copia-like"/>
</dbReference>
<dbReference type="GO" id="GO:0008233">
    <property type="term" value="F:peptidase activity"/>
    <property type="evidence" value="ECO:0007669"/>
    <property type="project" value="UniProtKB-KW"/>
</dbReference>
<name>A0A699LCX9_TANCI</name>
<gene>
    <name evidence="3" type="ORF">Tci_700847</name>
</gene>
<dbReference type="InterPro" id="IPR001584">
    <property type="entry name" value="Integrase_cat-core"/>
</dbReference>
<dbReference type="PANTHER" id="PTHR42648:SF32">
    <property type="entry name" value="RIBONUCLEASE H-LIKE DOMAIN, GAG-PRE-INTEGRASE DOMAIN PROTEIN-RELATED"/>
    <property type="match status" value="1"/>
</dbReference>
<feature type="domain" description="Integrase catalytic" evidence="2">
    <location>
        <begin position="225"/>
        <end position="321"/>
    </location>
</feature>
<dbReference type="Pfam" id="PF13976">
    <property type="entry name" value="gag_pre-integrs"/>
    <property type="match status" value="1"/>
</dbReference>
<feature type="non-terminal residue" evidence="3">
    <location>
        <position position="1"/>
    </location>
</feature>
<evidence type="ECO:0000313" key="3">
    <source>
        <dbReference type="EMBL" id="GFB28876.1"/>
    </source>
</evidence>
<dbReference type="InterPro" id="IPR057670">
    <property type="entry name" value="SH3_retrovirus"/>
</dbReference>
<reference evidence="3" key="1">
    <citation type="journal article" date="2019" name="Sci. Rep.">
        <title>Draft genome of Tanacetum cinerariifolium, the natural source of mosquito coil.</title>
        <authorList>
            <person name="Yamashiro T."/>
            <person name="Shiraishi A."/>
            <person name="Satake H."/>
            <person name="Nakayama K."/>
        </authorList>
    </citation>
    <scope>NUCLEOTIDE SEQUENCE</scope>
</reference>
<dbReference type="GO" id="GO:0006508">
    <property type="term" value="P:proteolysis"/>
    <property type="evidence" value="ECO:0007669"/>
    <property type="project" value="UniProtKB-KW"/>
</dbReference>
<evidence type="ECO:0000256" key="1">
    <source>
        <dbReference type="ARBA" id="ARBA00022670"/>
    </source>
</evidence>
<dbReference type="InterPro" id="IPR054722">
    <property type="entry name" value="PolX-like_BBD"/>
</dbReference>
<dbReference type="GO" id="GO:0015074">
    <property type="term" value="P:DNA integration"/>
    <property type="evidence" value="ECO:0007669"/>
    <property type="project" value="InterPro"/>
</dbReference>
<dbReference type="EMBL" id="BKCJ010593966">
    <property type="protein sequence ID" value="GFB28876.1"/>
    <property type="molecule type" value="Genomic_DNA"/>
</dbReference>
<keyword evidence="1" id="KW-0645">Protease</keyword>
<dbReference type="GO" id="GO:0003676">
    <property type="term" value="F:nucleic acid binding"/>
    <property type="evidence" value="ECO:0007669"/>
    <property type="project" value="InterPro"/>
</dbReference>
<dbReference type="Pfam" id="PF22936">
    <property type="entry name" value="Pol_BBD"/>
    <property type="match status" value="1"/>
</dbReference>
<organism evidence="3">
    <name type="scientific">Tanacetum cinerariifolium</name>
    <name type="common">Dalmatian daisy</name>
    <name type="synonym">Chrysanthemum cinerariifolium</name>
    <dbReference type="NCBI Taxonomy" id="118510"/>
    <lineage>
        <taxon>Eukaryota</taxon>
        <taxon>Viridiplantae</taxon>
        <taxon>Streptophyta</taxon>
        <taxon>Embryophyta</taxon>
        <taxon>Tracheophyta</taxon>
        <taxon>Spermatophyta</taxon>
        <taxon>Magnoliopsida</taxon>
        <taxon>eudicotyledons</taxon>
        <taxon>Gunneridae</taxon>
        <taxon>Pentapetalae</taxon>
        <taxon>asterids</taxon>
        <taxon>campanulids</taxon>
        <taxon>Asterales</taxon>
        <taxon>Asteraceae</taxon>
        <taxon>Asteroideae</taxon>
        <taxon>Anthemideae</taxon>
        <taxon>Anthemidinae</taxon>
        <taxon>Tanacetum</taxon>
    </lineage>
</organism>
<dbReference type="InterPro" id="IPR025724">
    <property type="entry name" value="GAG-pre-integrase_dom"/>
</dbReference>
<dbReference type="InterPro" id="IPR012337">
    <property type="entry name" value="RNaseH-like_sf"/>
</dbReference>
<keyword evidence="1" id="KW-0378">Hydrolase</keyword>
<comment type="caution">
    <text evidence="3">The sequence shown here is derived from an EMBL/GenBank/DDBJ whole genome shotgun (WGS) entry which is preliminary data.</text>
</comment>
<dbReference type="PANTHER" id="PTHR42648">
    <property type="entry name" value="TRANSPOSASE, PUTATIVE-RELATED"/>
    <property type="match status" value="1"/>
</dbReference>
<dbReference type="AlphaFoldDB" id="A0A699LCX9"/>
<dbReference type="InterPro" id="IPR036397">
    <property type="entry name" value="RNaseH_sf"/>
</dbReference>
<dbReference type="Gene3D" id="3.30.420.10">
    <property type="entry name" value="Ribonuclease H-like superfamily/Ribonuclease H"/>
    <property type="match status" value="1"/>
</dbReference>
<sequence length="504" mass="57530">DDPHKALKDKGIIDSGCYRHITGNKAHLADYQEFKSGSVAFGGSNGRITSKGKIKDGRLEFEDVYYVEELKQYNLFSVSQMCDKKNKVLFTDTNCLVLSPDFKLPDENQVLLKIPRQHNMYSFNLKNIDHSGDLACLFAKALIDESNKWHRRLGHVNFKKLNKLVKGNLVRGLPSKIFKNDHTCFACQKGKQNKASCKAKTDETTPILKNFIRKAKNQFNHKVNTIRSDNRTEFKNNELIEFCGLKGIKREYSNARTPQQNKVAERKNRTLIEAARTMLADSFLPITFWAEAVNTACYVLNRVLVTKPQNKIPYELLTGRQPFISYLRPFGCHVTILNTIKQLGKFDGKSDSGFLVGYSLNSKAFRVYNLETKRVKENLHVNFLKNKPNVAGKGHTWMFDLDYLTNSMNYEPVSVENQANKSIGLKEDNNSAGTQANDDQGANSEEFDLYDEHFVLPIWSAYSTTVKSSGDKIQKNSDCKTCEKPVSQVEQIFQEELEKLKRQE</sequence>
<evidence type="ECO:0000259" key="2">
    <source>
        <dbReference type="PROSITE" id="PS50994"/>
    </source>
</evidence>
<dbReference type="SUPFAM" id="SSF53098">
    <property type="entry name" value="Ribonuclease H-like"/>
    <property type="match status" value="1"/>
</dbReference>
<accession>A0A699LCX9</accession>
<dbReference type="PROSITE" id="PS50994">
    <property type="entry name" value="INTEGRASE"/>
    <property type="match status" value="1"/>
</dbReference>
<feature type="non-terminal residue" evidence="3">
    <location>
        <position position="504"/>
    </location>
</feature>